<keyword evidence="4" id="KW-1185">Reference proteome</keyword>
<dbReference type="Pfam" id="PF13505">
    <property type="entry name" value="OMP_b-brl"/>
    <property type="match status" value="1"/>
</dbReference>
<organism evidence="3 4">
    <name type="scientific">Negadavirga shengliensis</name>
    <dbReference type="NCBI Taxonomy" id="1389218"/>
    <lineage>
        <taxon>Bacteria</taxon>
        <taxon>Pseudomonadati</taxon>
        <taxon>Bacteroidota</taxon>
        <taxon>Cytophagia</taxon>
        <taxon>Cytophagales</taxon>
        <taxon>Cyclobacteriaceae</taxon>
        <taxon>Negadavirga</taxon>
    </lineage>
</organism>
<evidence type="ECO:0000313" key="4">
    <source>
        <dbReference type="Proteomes" id="UP001595818"/>
    </source>
</evidence>
<comment type="caution">
    <text evidence="3">The sequence shown here is derived from an EMBL/GenBank/DDBJ whole genome shotgun (WGS) entry which is preliminary data.</text>
</comment>
<name>A0ABV9T3J0_9BACT</name>
<proteinExistence type="predicted"/>
<dbReference type="RefSeq" id="WP_377066000.1">
    <property type="nucleotide sequence ID" value="NZ_JBHSJJ010000009.1"/>
</dbReference>
<sequence>MMHRFSTILLFFLIVNFKSYGQHGEDYINVGFDAGITLNDYYQAQFPAGFGASVKGLYGVGLSGQVSLTANYLYFPLDRSIVLPGGENLAFHHIPVFLGYRMNFDRFFLEPQVGGALFAMRYRFDQDRYTETSTGFAFAAEAGYVFDMVEVSLRYQHAGSSPHHLGLLGVRAAYKIPLGY</sequence>
<dbReference type="Proteomes" id="UP001595818">
    <property type="component" value="Unassembled WGS sequence"/>
</dbReference>
<gene>
    <name evidence="3" type="ORF">ACFPFU_16445</name>
</gene>
<protein>
    <submittedName>
        <fullName evidence="3">Outer membrane beta-barrel protein</fullName>
    </submittedName>
</protein>
<evidence type="ECO:0000313" key="3">
    <source>
        <dbReference type="EMBL" id="MFC4873292.1"/>
    </source>
</evidence>
<feature type="domain" description="Outer membrane protein beta-barrel" evidence="2">
    <location>
        <begin position="15"/>
        <end position="157"/>
    </location>
</feature>
<accession>A0ABV9T3J0</accession>
<evidence type="ECO:0000256" key="1">
    <source>
        <dbReference type="ARBA" id="ARBA00022729"/>
    </source>
</evidence>
<dbReference type="InterPro" id="IPR027385">
    <property type="entry name" value="Beta-barrel_OMP"/>
</dbReference>
<evidence type="ECO:0000259" key="2">
    <source>
        <dbReference type="Pfam" id="PF13505"/>
    </source>
</evidence>
<dbReference type="EMBL" id="JBHSJJ010000009">
    <property type="protein sequence ID" value="MFC4873292.1"/>
    <property type="molecule type" value="Genomic_DNA"/>
</dbReference>
<keyword evidence="1" id="KW-0732">Signal</keyword>
<reference evidence="4" key="1">
    <citation type="journal article" date="2019" name="Int. J. Syst. Evol. Microbiol.">
        <title>The Global Catalogue of Microorganisms (GCM) 10K type strain sequencing project: providing services to taxonomists for standard genome sequencing and annotation.</title>
        <authorList>
            <consortium name="The Broad Institute Genomics Platform"/>
            <consortium name="The Broad Institute Genome Sequencing Center for Infectious Disease"/>
            <person name="Wu L."/>
            <person name="Ma J."/>
        </authorList>
    </citation>
    <scope>NUCLEOTIDE SEQUENCE [LARGE SCALE GENOMIC DNA]</scope>
    <source>
        <strain evidence="4">CGMCC 4.7466</strain>
    </source>
</reference>